<organism evidence="1 2">
    <name type="scientific">Nitrosococcus wardiae</name>
    <dbReference type="NCBI Taxonomy" id="1814290"/>
    <lineage>
        <taxon>Bacteria</taxon>
        <taxon>Pseudomonadati</taxon>
        <taxon>Pseudomonadota</taxon>
        <taxon>Gammaproteobacteria</taxon>
        <taxon>Chromatiales</taxon>
        <taxon>Chromatiaceae</taxon>
        <taxon>Nitrosococcus</taxon>
    </lineage>
</organism>
<name>A0A4P7C137_9GAMM</name>
<dbReference type="KEGG" id="nwr:E3U44_13090"/>
<keyword evidence="2" id="KW-1185">Reference proteome</keyword>
<accession>A0A4P7C137</accession>
<dbReference type="AlphaFoldDB" id="A0A4P7C137"/>
<evidence type="ECO:0000313" key="1">
    <source>
        <dbReference type="EMBL" id="QBQ55339.1"/>
    </source>
</evidence>
<protein>
    <submittedName>
        <fullName evidence="1">Uncharacterized protein</fullName>
    </submittedName>
</protein>
<dbReference type="Proteomes" id="UP000294325">
    <property type="component" value="Chromosome"/>
</dbReference>
<gene>
    <name evidence="1" type="ORF">E3U44_13090</name>
</gene>
<dbReference type="EMBL" id="CP038033">
    <property type="protein sequence ID" value="QBQ55339.1"/>
    <property type="molecule type" value="Genomic_DNA"/>
</dbReference>
<proteinExistence type="predicted"/>
<evidence type="ECO:0000313" key="2">
    <source>
        <dbReference type="Proteomes" id="UP000294325"/>
    </source>
</evidence>
<reference evidence="1 2" key="1">
    <citation type="submission" date="2019-03" db="EMBL/GenBank/DDBJ databases">
        <title>The genome sequence of Nitrosococcus wardiae strain D1FHST reveals the archetypal metabolic capacity of ammonia-oxidizing Gammaproteobacteria.</title>
        <authorList>
            <person name="Wang L."/>
            <person name="Lim C.K."/>
            <person name="Hanson T.E."/>
            <person name="Dang H."/>
            <person name="Klotz M.G."/>
        </authorList>
    </citation>
    <scope>NUCLEOTIDE SEQUENCE [LARGE SCALE GENOMIC DNA]</scope>
    <source>
        <strain evidence="1 2">D1FHS</strain>
    </source>
</reference>
<dbReference type="RefSeq" id="WP_134358600.1">
    <property type="nucleotide sequence ID" value="NZ_CP038033.1"/>
</dbReference>
<sequence>MYIFTCSVSLSDGKIATCDGIAYEGKLWLVLKWIRYPSKPVVIPERIIRFDSCPHQKTEGGDLDYQNIQLPMPKSALRGEVPQGIEYIDRPQNLEVPIHLLPR</sequence>